<sequence>METFACLYIVRGEPFQPGTCLNLTAEETVVGRASTANSPDVAFTNTFISRNHFVIRKERQKAVLYDSGSRHGTEINGVRAVAHTPYPLETGDMIKLAKGLTVIQFSYSFGDQTLEMEPIRLAEPGDLPSVQPAVDWEKRECVIDGKRMAMSEKEYLFLQLLQDHSGRLVTIPVIKQTVWPDRNPGPDGSPDVTMDELNALIYRIRKKYGRDTFPIRAVRGSGYIMDNQST</sequence>
<dbReference type="AlphaFoldDB" id="A0A927GZW4"/>
<dbReference type="InterPro" id="IPR000253">
    <property type="entry name" value="FHA_dom"/>
</dbReference>
<dbReference type="Pfam" id="PF00486">
    <property type="entry name" value="Trans_reg_C"/>
    <property type="match status" value="1"/>
</dbReference>
<accession>A0A927GZW4</accession>
<dbReference type="Proteomes" id="UP000639396">
    <property type="component" value="Unassembled WGS sequence"/>
</dbReference>
<dbReference type="SMART" id="SM00862">
    <property type="entry name" value="Trans_reg_C"/>
    <property type="match status" value="1"/>
</dbReference>
<evidence type="ECO:0000259" key="6">
    <source>
        <dbReference type="PROSITE" id="PS51755"/>
    </source>
</evidence>
<dbReference type="SUPFAM" id="SSF49879">
    <property type="entry name" value="SMAD/FHA domain"/>
    <property type="match status" value="1"/>
</dbReference>
<dbReference type="InterPro" id="IPR008984">
    <property type="entry name" value="SMAD_FHA_dom_sf"/>
</dbReference>
<evidence type="ECO:0000256" key="3">
    <source>
        <dbReference type="ARBA" id="ARBA00023163"/>
    </source>
</evidence>
<dbReference type="EMBL" id="JACXJA010000016">
    <property type="protein sequence ID" value="MBD2863075.1"/>
    <property type="molecule type" value="Genomic_DNA"/>
</dbReference>
<dbReference type="GO" id="GO:0000160">
    <property type="term" value="P:phosphorelay signal transduction system"/>
    <property type="evidence" value="ECO:0007669"/>
    <property type="project" value="InterPro"/>
</dbReference>
<dbReference type="PROSITE" id="PS50006">
    <property type="entry name" value="FHA_DOMAIN"/>
    <property type="match status" value="1"/>
</dbReference>
<dbReference type="SUPFAM" id="SSF46894">
    <property type="entry name" value="C-terminal effector domain of the bipartite response regulators"/>
    <property type="match status" value="1"/>
</dbReference>
<evidence type="ECO:0000259" key="5">
    <source>
        <dbReference type="PROSITE" id="PS50006"/>
    </source>
</evidence>
<dbReference type="CDD" id="cd00383">
    <property type="entry name" value="trans_reg_C"/>
    <property type="match status" value="1"/>
</dbReference>
<organism evidence="7 8">
    <name type="scientific">Paenibacillus oceani</name>
    <dbReference type="NCBI Taxonomy" id="2772510"/>
    <lineage>
        <taxon>Bacteria</taxon>
        <taxon>Bacillati</taxon>
        <taxon>Bacillota</taxon>
        <taxon>Bacilli</taxon>
        <taxon>Bacillales</taxon>
        <taxon>Paenibacillaceae</taxon>
        <taxon>Paenibacillus</taxon>
    </lineage>
</organism>
<dbReference type="GO" id="GO:0003677">
    <property type="term" value="F:DNA binding"/>
    <property type="evidence" value="ECO:0007669"/>
    <property type="project" value="UniProtKB-UniRule"/>
</dbReference>
<dbReference type="InterPro" id="IPR016032">
    <property type="entry name" value="Sig_transdc_resp-reg_C-effctor"/>
</dbReference>
<dbReference type="InterPro" id="IPR036388">
    <property type="entry name" value="WH-like_DNA-bd_sf"/>
</dbReference>
<dbReference type="Pfam" id="PF00498">
    <property type="entry name" value="FHA"/>
    <property type="match status" value="1"/>
</dbReference>
<feature type="DNA-binding region" description="OmpR/PhoB-type" evidence="4">
    <location>
        <begin position="119"/>
        <end position="227"/>
    </location>
</feature>
<dbReference type="PROSITE" id="PS51755">
    <property type="entry name" value="OMPR_PHOB"/>
    <property type="match status" value="1"/>
</dbReference>
<dbReference type="Gene3D" id="2.60.200.20">
    <property type="match status" value="1"/>
</dbReference>
<name>A0A927GZW4_9BACL</name>
<keyword evidence="2 4" id="KW-0238">DNA-binding</keyword>
<dbReference type="InterPro" id="IPR001867">
    <property type="entry name" value="OmpR/PhoB-type_DNA-bd"/>
</dbReference>
<evidence type="ECO:0000256" key="2">
    <source>
        <dbReference type="ARBA" id="ARBA00023125"/>
    </source>
</evidence>
<protein>
    <submittedName>
        <fullName evidence="7">FHA domain-containing protein</fullName>
    </submittedName>
</protein>
<evidence type="ECO:0000313" key="8">
    <source>
        <dbReference type="Proteomes" id="UP000639396"/>
    </source>
</evidence>
<keyword evidence="8" id="KW-1185">Reference proteome</keyword>
<proteinExistence type="predicted"/>
<keyword evidence="1" id="KW-0805">Transcription regulation</keyword>
<dbReference type="GO" id="GO:0006355">
    <property type="term" value="P:regulation of DNA-templated transcription"/>
    <property type="evidence" value="ECO:0007669"/>
    <property type="project" value="InterPro"/>
</dbReference>
<evidence type="ECO:0000256" key="4">
    <source>
        <dbReference type="PROSITE-ProRule" id="PRU01091"/>
    </source>
</evidence>
<gene>
    <name evidence="7" type="ORF">IDH45_13865</name>
</gene>
<dbReference type="SMART" id="SM00240">
    <property type="entry name" value="FHA"/>
    <property type="match status" value="1"/>
</dbReference>
<reference evidence="7" key="1">
    <citation type="submission" date="2020-09" db="EMBL/GenBank/DDBJ databases">
        <title>A novel bacterium of genus Paenibacillus, isolated from South China Sea.</title>
        <authorList>
            <person name="Huang H."/>
            <person name="Mo K."/>
            <person name="Hu Y."/>
        </authorList>
    </citation>
    <scope>NUCLEOTIDE SEQUENCE</scope>
    <source>
        <strain evidence="7">IB182363</strain>
    </source>
</reference>
<evidence type="ECO:0000313" key="7">
    <source>
        <dbReference type="EMBL" id="MBD2863075.1"/>
    </source>
</evidence>
<keyword evidence="3" id="KW-0804">Transcription</keyword>
<feature type="domain" description="OmpR/PhoB-type" evidence="6">
    <location>
        <begin position="119"/>
        <end position="227"/>
    </location>
</feature>
<feature type="domain" description="FHA" evidence="5">
    <location>
        <begin position="28"/>
        <end position="80"/>
    </location>
</feature>
<evidence type="ECO:0000256" key="1">
    <source>
        <dbReference type="ARBA" id="ARBA00023015"/>
    </source>
</evidence>
<dbReference type="Gene3D" id="1.10.10.10">
    <property type="entry name" value="Winged helix-like DNA-binding domain superfamily/Winged helix DNA-binding domain"/>
    <property type="match status" value="1"/>
</dbReference>
<comment type="caution">
    <text evidence="7">The sequence shown here is derived from an EMBL/GenBank/DDBJ whole genome shotgun (WGS) entry which is preliminary data.</text>
</comment>
<dbReference type="CDD" id="cd00060">
    <property type="entry name" value="FHA"/>
    <property type="match status" value="1"/>
</dbReference>